<accession>A0ABU7TXN1</accession>
<gene>
    <name evidence="2" type="ORF">MOTC310_30830</name>
</gene>
<sequence>MLASARDARRRTGLTSDLRPPEAGPSADPVLYGVAAGLAALYPPVMLRSEAAPEPRRPSGAARAQDMTHTR</sequence>
<keyword evidence="3" id="KW-1185">Reference proteome</keyword>
<evidence type="ECO:0000313" key="3">
    <source>
        <dbReference type="Proteomes" id="UP001355206"/>
    </source>
</evidence>
<evidence type="ECO:0000313" key="2">
    <source>
        <dbReference type="EMBL" id="MEE7494573.1"/>
    </source>
</evidence>
<dbReference type="EMBL" id="MLCA01000017">
    <property type="protein sequence ID" value="MEE7494573.1"/>
    <property type="molecule type" value="Genomic_DNA"/>
</dbReference>
<protein>
    <submittedName>
        <fullName evidence="2">Uncharacterized protein</fullName>
    </submittedName>
</protein>
<organism evidence="2 3">
    <name type="scientific">Methylobacterium oryzae</name>
    <dbReference type="NCBI Taxonomy" id="334852"/>
    <lineage>
        <taxon>Bacteria</taxon>
        <taxon>Pseudomonadati</taxon>
        <taxon>Pseudomonadota</taxon>
        <taxon>Alphaproteobacteria</taxon>
        <taxon>Hyphomicrobiales</taxon>
        <taxon>Methylobacteriaceae</taxon>
        <taxon>Methylobacterium</taxon>
    </lineage>
</organism>
<feature type="region of interest" description="Disordered" evidence="1">
    <location>
        <begin position="49"/>
        <end position="71"/>
    </location>
</feature>
<feature type="region of interest" description="Disordered" evidence="1">
    <location>
        <begin position="1"/>
        <end position="29"/>
    </location>
</feature>
<reference evidence="2 3" key="1">
    <citation type="journal article" date="2012" name="Genet. Mol. Biol.">
        <title>Analysis of 16S rRNA and mxaF genes revealing insights into Methylobacterium niche-specific plant association.</title>
        <authorList>
            <person name="Dourado M.N."/>
            <person name="Andreote F.D."/>
            <person name="Dini-Andreote F."/>
            <person name="Conti R."/>
            <person name="Araujo J.M."/>
            <person name="Araujo W.L."/>
        </authorList>
    </citation>
    <scope>NUCLEOTIDE SEQUENCE [LARGE SCALE GENOMIC DNA]</scope>
    <source>
        <strain evidence="2 3">TC3-10</strain>
    </source>
</reference>
<dbReference type="Proteomes" id="UP001355206">
    <property type="component" value="Unassembled WGS sequence"/>
</dbReference>
<evidence type="ECO:0000256" key="1">
    <source>
        <dbReference type="SAM" id="MobiDB-lite"/>
    </source>
</evidence>
<proteinExistence type="predicted"/>
<comment type="caution">
    <text evidence="2">The sequence shown here is derived from an EMBL/GenBank/DDBJ whole genome shotgun (WGS) entry which is preliminary data.</text>
</comment>
<name>A0ABU7TXN1_9HYPH</name>